<dbReference type="GO" id="GO:0005524">
    <property type="term" value="F:ATP binding"/>
    <property type="evidence" value="ECO:0007669"/>
    <property type="project" value="UniProtKB-KW"/>
</dbReference>
<dbReference type="Pfam" id="PF23446">
    <property type="entry name" value="LysM1_NFP_LYK"/>
    <property type="match status" value="1"/>
</dbReference>
<dbReference type="PROSITE" id="PS00108">
    <property type="entry name" value="PROTEIN_KINASE_ST"/>
    <property type="match status" value="1"/>
</dbReference>
<dbReference type="SMART" id="SM00220">
    <property type="entry name" value="S_TKc"/>
    <property type="match status" value="1"/>
</dbReference>
<dbReference type="PANTHER" id="PTHR45927">
    <property type="entry name" value="LYSM-DOMAIN RECEPTOR-LIKE KINASE-RELATED"/>
    <property type="match status" value="1"/>
</dbReference>
<dbReference type="PANTHER" id="PTHR45927:SF15">
    <property type="entry name" value="SERINE_THREONINE RECEPTOR-LIKE KINASE NFP"/>
    <property type="match status" value="1"/>
</dbReference>
<dbReference type="Gene3D" id="1.10.510.10">
    <property type="entry name" value="Transferase(Phosphotransferase) domain 1"/>
    <property type="match status" value="1"/>
</dbReference>
<dbReference type="AlphaFoldDB" id="A0AAP0K6P7"/>
<dbReference type="SMART" id="SM00257">
    <property type="entry name" value="LysM"/>
    <property type="match status" value="2"/>
</dbReference>
<keyword evidence="2" id="KW-1003">Cell membrane</keyword>
<keyword evidence="4 11" id="KW-0732">Signal</keyword>
<keyword evidence="6" id="KW-0067">ATP-binding</keyword>
<dbReference type="Proteomes" id="UP001417504">
    <property type="component" value="Unassembled WGS sequence"/>
</dbReference>
<evidence type="ECO:0000256" key="9">
    <source>
        <dbReference type="ARBA" id="ARBA00023157"/>
    </source>
</evidence>
<feature type="chain" id="PRO_5042909670" evidence="11">
    <location>
        <begin position="28"/>
        <end position="642"/>
    </location>
</feature>
<dbReference type="InterPro" id="IPR059143">
    <property type="entry name" value="NFP_LysM2"/>
</dbReference>
<evidence type="ECO:0000259" key="13">
    <source>
        <dbReference type="PROSITE" id="PS51782"/>
    </source>
</evidence>
<gene>
    <name evidence="14" type="ORF">Sjap_006051</name>
</gene>
<dbReference type="InterPro" id="IPR000719">
    <property type="entry name" value="Prot_kinase_dom"/>
</dbReference>
<sequence>MIIKQHHNMLFLLLLLLSLLSLHYVHAQPATKGYNCTTTTTFPCTTYLYYRPTPPNFLDLANISDMFNIGRPTIAQSSNLTSLSLSTPLSPDNSLFIPISCSCNTISNSTSYSYSNFTYKIKSGDTYYLISTRNFQNLTTYQAVEVVNPTLIAEDLTIGVDVIFPLFCKCPTEAQLRNGVRFLVTYVFQPNDNLSSVAQKFGADLGDVLSINGVNISDYETIFLPMSRLPNIFQPIVVPTNGSTNSGQNTTGVLNSSPNSDSRKRAVIGLGVGVGVLGVVLVGVVLAGVLCVCCRGGGRERERDEKVRRFDGGKREFSSAAAAAAAKEKMSLMADVSDCLDKYRVFGIEEVKGATGGFDSSCLIHGSVFKGFIGGECYAIKRMKWNAYEELKILQKVNHGNLVKLEGFSVDPDDGNCYLVYEYVENGSLDAWLHGDRPSKKKLDWKTRLRIAIDVANALQYIHEHTRPTVVHKDVKSSNILLDGNMRAKLANFGLARSGCNAITMHIVGTQGYIAPEYLIDGVVTTKMDVFAFGVVLLELISGREAIDEEGRVLWSDIDIVLNGTDGEKNEKVKGWMDETLLQEGLTIDGVMNVMAVALSCLQKDPSRRPNMVEVVYTLCKTNDLHSDFSEDGFSVTTVSAR</sequence>
<dbReference type="InterPro" id="IPR052611">
    <property type="entry name" value="Plant_RLK_LysM"/>
</dbReference>
<reference evidence="14 15" key="1">
    <citation type="submission" date="2024-01" db="EMBL/GenBank/DDBJ databases">
        <title>Genome assemblies of Stephania.</title>
        <authorList>
            <person name="Yang L."/>
        </authorList>
    </citation>
    <scope>NUCLEOTIDE SEQUENCE [LARGE SCALE GENOMIC DNA]</scope>
    <source>
        <strain evidence="14">QJT</strain>
        <tissue evidence="14">Leaf</tissue>
    </source>
</reference>
<keyword evidence="15" id="KW-1185">Reference proteome</keyword>
<dbReference type="PROSITE" id="PS50011">
    <property type="entry name" value="PROTEIN_KINASE_DOM"/>
    <property type="match status" value="1"/>
</dbReference>
<dbReference type="SUPFAM" id="SSF56112">
    <property type="entry name" value="Protein kinase-like (PK-like)"/>
    <property type="match status" value="1"/>
</dbReference>
<dbReference type="InterPro" id="IPR008271">
    <property type="entry name" value="Ser/Thr_kinase_AS"/>
</dbReference>
<feature type="signal peptide" evidence="11">
    <location>
        <begin position="1"/>
        <end position="27"/>
    </location>
</feature>
<protein>
    <submittedName>
        <fullName evidence="14">Uncharacterized protein</fullName>
    </submittedName>
</protein>
<evidence type="ECO:0000256" key="10">
    <source>
        <dbReference type="SAM" id="Phobius"/>
    </source>
</evidence>
<evidence type="ECO:0000256" key="11">
    <source>
        <dbReference type="SAM" id="SignalP"/>
    </source>
</evidence>
<evidence type="ECO:0000313" key="14">
    <source>
        <dbReference type="EMBL" id="KAK9146148.1"/>
    </source>
</evidence>
<dbReference type="Pfam" id="PF23457">
    <property type="entry name" value="LysM2_NFP"/>
    <property type="match status" value="1"/>
</dbReference>
<dbReference type="EMBL" id="JBBNAE010000002">
    <property type="protein sequence ID" value="KAK9146148.1"/>
    <property type="molecule type" value="Genomic_DNA"/>
</dbReference>
<keyword evidence="5" id="KW-0547">Nucleotide-binding</keyword>
<accession>A0AAP0K6P7</accession>
<feature type="domain" description="LysM" evidence="13">
    <location>
        <begin position="184"/>
        <end position="238"/>
    </location>
</feature>
<comment type="subcellular location">
    <subcellularLocation>
        <location evidence="1">Cell membrane</location>
        <topology evidence="1">Single-pass membrane protein</topology>
    </subcellularLocation>
</comment>
<keyword evidence="9" id="KW-1015">Disulfide bond</keyword>
<evidence type="ECO:0000256" key="6">
    <source>
        <dbReference type="ARBA" id="ARBA00022840"/>
    </source>
</evidence>
<dbReference type="Gene3D" id="3.30.200.20">
    <property type="entry name" value="Phosphorylase Kinase, domain 1"/>
    <property type="match status" value="1"/>
</dbReference>
<dbReference type="InterPro" id="IPR059144">
    <property type="entry name" value="NFP_LysM3"/>
</dbReference>
<name>A0AAP0K6P7_9MAGN</name>
<evidence type="ECO:0000256" key="4">
    <source>
        <dbReference type="ARBA" id="ARBA00022729"/>
    </source>
</evidence>
<evidence type="ECO:0000259" key="12">
    <source>
        <dbReference type="PROSITE" id="PS50011"/>
    </source>
</evidence>
<feature type="transmembrane region" description="Helical" evidence="10">
    <location>
        <begin position="266"/>
        <end position="293"/>
    </location>
</feature>
<dbReference type="FunFam" id="1.10.510.10:FF:000468">
    <property type="entry name" value="PTI1-like tyrosine-protein kinase 3"/>
    <property type="match status" value="1"/>
</dbReference>
<keyword evidence="3 10" id="KW-0812">Transmembrane</keyword>
<evidence type="ECO:0000313" key="15">
    <source>
        <dbReference type="Proteomes" id="UP001417504"/>
    </source>
</evidence>
<keyword evidence="7 10" id="KW-1133">Transmembrane helix</keyword>
<feature type="domain" description="Protein kinase" evidence="12">
    <location>
        <begin position="266"/>
        <end position="629"/>
    </location>
</feature>
<proteinExistence type="predicted"/>
<organism evidence="14 15">
    <name type="scientific">Stephania japonica</name>
    <dbReference type="NCBI Taxonomy" id="461633"/>
    <lineage>
        <taxon>Eukaryota</taxon>
        <taxon>Viridiplantae</taxon>
        <taxon>Streptophyta</taxon>
        <taxon>Embryophyta</taxon>
        <taxon>Tracheophyta</taxon>
        <taxon>Spermatophyta</taxon>
        <taxon>Magnoliopsida</taxon>
        <taxon>Ranunculales</taxon>
        <taxon>Menispermaceae</taxon>
        <taxon>Menispermoideae</taxon>
        <taxon>Cissampelideae</taxon>
        <taxon>Stephania</taxon>
    </lineage>
</organism>
<comment type="caution">
    <text evidence="14">The sequence shown here is derived from an EMBL/GenBank/DDBJ whole genome shotgun (WGS) entry which is preliminary data.</text>
</comment>
<dbReference type="PROSITE" id="PS51782">
    <property type="entry name" value="LYSM"/>
    <property type="match status" value="1"/>
</dbReference>
<dbReference type="InterPro" id="IPR018392">
    <property type="entry name" value="LysM"/>
</dbReference>
<dbReference type="GO" id="GO:0004672">
    <property type="term" value="F:protein kinase activity"/>
    <property type="evidence" value="ECO:0007669"/>
    <property type="project" value="InterPro"/>
</dbReference>
<evidence type="ECO:0000256" key="8">
    <source>
        <dbReference type="ARBA" id="ARBA00023136"/>
    </source>
</evidence>
<dbReference type="GO" id="GO:0005886">
    <property type="term" value="C:plasma membrane"/>
    <property type="evidence" value="ECO:0007669"/>
    <property type="project" value="UniProtKB-SubCell"/>
</dbReference>
<evidence type="ECO:0000256" key="1">
    <source>
        <dbReference type="ARBA" id="ARBA00004162"/>
    </source>
</evidence>
<evidence type="ECO:0000256" key="3">
    <source>
        <dbReference type="ARBA" id="ARBA00022692"/>
    </source>
</evidence>
<dbReference type="Pfam" id="PF00069">
    <property type="entry name" value="Pkinase"/>
    <property type="match status" value="1"/>
</dbReference>
<dbReference type="InterPro" id="IPR011009">
    <property type="entry name" value="Kinase-like_dom_sf"/>
</dbReference>
<evidence type="ECO:0000256" key="7">
    <source>
        <dbReference type="ARBA" id="ARBA00022989"/>
    </source>
</evidence>
<dbReference type="Pfam" id="PF23462">
    <property type="entry name" value="LysM3_NFP"/>
    <property type="match status" value="1"/>
</dbReference>
<dbReference type="InterPro" id="IPR056561">
    <property type="entry name" value="NFP_LYK_LysM1"/>
</dbReference>
<evidence type="ECO:0000256" key="5">
    <source>
        <dbReference type="ARBA" id="ARBA00022741"/>
    </source>
</evidence>
<evidence type="ECO:0000256" key="2">
    <source>
        <dbReference type="ARBA" id="ARBA00022475"/>
    </source>
</evidence>
<keyword evidence="8 10" id="KW-0472">Membrane</keyword>